<protein>
    <submittedName>
        <fullName evidence="1">Uncharacterized protein</fullName>
    </submittedName>
</protein>
<reference evidence="1" key="1">
    <citation type="submission" date="2021-01" db="EMBL/GenBank/DDBJ databases">
        <title>Chromosome-level genome assembly of a human fungal pathogen reveals clustering of transcriptionally co-regulated genes.</title>
        <authorList>
            <person name="Voorhies M."/>
            <person name="Cohen S."/>
            <person name="Shea T.P."/>
            <person name="Petrus S."/>
            <person name="Munoz J.F."/>
            <person name="Poplawski S."/>
            <person name="Goldman W.E."/>
            <person name="Michael T."/>
            <person name="Cuomo C.A."/>
            <person name="Sil A."/>
            <person name="Beyhan S."/>
        </authorList>
    </citation>
    <scope>NUCLEOTIDE SEQUENCE</scope>
    <source>
        <strain evidence="1">H88</strain>
    </source>
</reference>
<organism evidence="1 2">
    <name type="scientific">Ajellomyces capsulatus (strain H88)</name>
    <name type="common">Darling's disease fungus</name>
    <name type="synonym">Histoplasma capsulatum</name>
    <dbReference type="NCBI Taxonomy" id="544711"/>
    <lineage>
        <taxon>Eukaryota</taxon>
        <taxon>Fungi</taxon>
        <taxon>Dikarya</taxon>
        <taxon>Ascomycota</taxon>
        <taxon>Pezizomycotina</taxon>
        <taxon>Eurotiomycetes</taxon>
        <taxon>Eurotiomycetidae</taxon>
        <taxon>Onygenales</taxon>
        <taxon>Ajellomycetaceae</taxon>
        <taxon>Histoplasma</taxon>
    </lineage>
</organism>
<name>A0A8A1LBX5_AJEC8</name>
<dbReference type="VEuPathDB" id="FungiDB:I7I53_06758"/>
<dbReference type="EMBL" id="CP069103">
    <property type="protein sequence ID" value="QSS51436.1"/>
    <property type="molecule type" value="Genomic_DNA"/>
</dbReference>
<sequence length="73" mass="8348">MTPKTREYPSHNHAIHFSDRHLGSRNTLVDESGHIIAVIKHALLWEALPLRKKGLTLKVATYSSRYICICIHT</sequence>
<evidence type="ECO:0000313" key="2">
    <source>
        <dbReference type="Proteomes" id="UP000663419"/>
    </source>
</evidence>
<accession>A0A8A1LBX5</accession>
<proteinExistence type="predicted"/>
<evidence type="ECO:0000313" key="1">
    <source>
        <dbReference type="EMBL" id="QSS51436.1"/>
    </source>
</evidence>
<gene>
    <name evidence="1" type="ORF">I7I53_06758</name>
</gene>
<dbReference type="Proteomes" id="UP000663419">
    <property type="component" value="Chromosome 2"/>
</dbReference>
<dbReference type="AlphaFoldDB" id="A0A8A1LBX5"/>